<sequence length="248" mass="27661">MKYLFLTALYIFVTFINTPASSANVVGRELAQVATAHANHDKVGSHGMVVFSDGTDLYASHLPLYYSPHDYQLIYKIDSSYKALVLESLDLDHAGAFSQSSMVTLLPAIFDLNKLINGEQFSIPAEFFKGHFERGGNQWLSESKLTFVELLFKHRVSKQYKRQHADVDAPNDPSANSWSIIELGDSQLYVHSIGTRPSYDALILVKGCSEPAIKPTETHVPSVEQLNAAFAVCDLYSLLYFETQDFAL</sequence>
<accession>A0AB36FSI6</accession>
<comment type="caution">
    <text evidence="2">The sequence shown here is derived from an EMBL/GenBank/DDBJ whole genome shotgun (WGS) entry which is preliminary data.</text>
</comment>
<protein>
    <recommendedName>
        <fullName evidence="4">Secreted protein</fullName>
    </recommendedName>
</protein>
<name>A0AB36FSI6_ALTMA</name>
<dbReference type="RefSeq" id="WP_069945109.1">
    <property type="nucleotide sequence ID" value="NZ_JAHAVZ010000012.1"/>
</dbReference>
<keyword evidence="3" id="KW-1185">Reference proteome</keyword>
<gene>
    <name evidence="2" type="ORF">BFV95_3864</name>
</gene>
<organism evidence="2 3">
    <name type="scientific">Alteromonas macleodii</name>
    <name type="common">Pseudoalteromonas macleodii</name>
    <dbReference type="NCBI Taxonomy" id="28108"/>
    <lineage>
        <taxon>Bacteria</taxon>
        <taxon>Pseudomonadati</taxon>
        <taxon>Pseudomonadota</taxon>
        <taxon>Gammaproteobacteria</taxon>
        <taxon>Alteromonadales</taxon>
        <taxon>Alteromonadaceae</taxon>
        <taxon>Alteromonas/Salinimonas group</taxon>
        <taxon>Alteromonas</taxon>
    </lineage>
</organism>
<evidence type="ECO:0000256" key="1">
    <source>
        <dbReference type="SAM" id="SignalP"/>
    </source>
</evidence>
<proteinExistence type="predicted"/>
<evidence type="ECO:0000313" key="3">
    <source>
        <dbReference type="Proteomes" id="UP000095392"/>
    </source>
</evidence>
<evidence type="ECO:0008006" key="4">
    <source>
        <dbReference type="Google" id="ProtNLM"/>
    </source>
</evidence>
<reference evidence="2 3" key="1">
    <citation type="submission" date="2016-09" db="EMBL/GenBank/DDBJ databases">
        <title>Draft Genome Sequence of four Alteromonas macleodii strains isolated from copper coupons and grown long-term at elevated copper levels.</title>
        <authorList>
            <person name="Cusick K."/>
            <person name="Dale J."/>
            <person name="Little B."/>
            <person name="Biffinger J."/>
        </authorList>
    </citation>
    <scope>NUCLEOTIDE SEQUENCE [LARGE SCALE GENOMIC DNA]</scope>
    <source>
        <strain evidence="2 3">KCP01</strain>
    </source>
</reference>
<dbReference type="Proteomes" id="UP000095392">
    <property type="component" value="Unassembled WGS sequence"/>
</dbReference>
<feature type="chain" id="PRO_5044269260" description="Secreted protein" evidence="1">
    <location>
        <begin position="23"/>
        <end position="248"/>
    </location>
</feature>
<dbReference type="EMBL" id="MIPY01000035">
    <property type="protein sequence ID" value="OES25987.1"/>
    <property type="molecule type" value="Genomic_DNA"/>
</dbReference>
<keyword evidence="1" id="KW-0732">Signal</keyword>
<evidence type="ECO:0000313" key="2">
    <source>
        <dbReference type="EMBL" id="OES25987.1"/>
    </source>
</evidence>
<feature type="signal peptide" evidence="1">
    <location>
        <begin position="1"/>
        <end position="22"/>
    </location>
</feature>
<dbReference type="AlphaFoldDB" id="A0AB36FSI6"/>